<dbReference type="Proteomes" id="UP000001941">
    <property type="component" value="Chromosome"/>
</dbReference>
<protein>
    <submittedName>
        <fullName evidence="1">Uncharacterized protein</fullName>
    </submittedName>
</protein>
<gene>
    <name evidence="1" type="ordered locus">Mhun_0036</name>
</gene>
<dbReference type="AlphaFoldDB" id="Q2FQD9"/>
<dbReference type="OrthoDB" id="116420at2157"/>
<organism evidence="1 2">
    <name type="scientific">Methanospirillum hungatei JF-1 (strain ATCC 27890 / DSM 864 / NBRC 100397 / JF-1)</name>
    <dbReference type="NCBI Taxonomy" id="323259"/>
    <lineage>
        <taxon>Archaea</taxon>
        <taxon>Methanobacteriati</taxon>
        <taxon>Methanobacteriota</taxon>
        <taxon>Stenosarchaea group</taxon>
        <taxon>Methanomicrobia</taxon>
        <taxon>Methanomicrobiales</taxon>
        <taxon>Methanospirillaceae</taxon>
        <taxon>Methanospirillum</taxon>
    </lineage>
</organism>
<proteinExistence type="predicted"/>
<dbReference type="STRING" id="323259.Mhun_0036"/>
<keyword evidence="2" id="KW-1185">Reference proteome</keyword>
<name>Q2FQD9_METHJ</name>
<reference evidence="2" key="1">
    <citation type="journal article" date="2016" name="Stand. Genomic Sci.">
        <title>Complete genome sequence of Methanospirillum hungatei type strain JF1.</title>
        <authorList>
            <person name="Gunsalus R.P."/>
            <person name="Cook L.E."/>
            <person name="Crable B."/>
            <person name="Rohlin L."/>
            <person name="McDonald E."/>
            <person name="Mouttaki H."/>
            <person name="Sieber J.R."/>
            <person name="Poweleit N."/>
            <person name="Zhou H."/>
            <person name="Lapidus A.L."/>
            <person name="Daligault H.E."/>
            <person name="Land M."/>
            <person name="Gilna P."/>
            <person name="Ivanova N."/>
            <person name="Kyrpides N."/>
            <person name="Culley D.E."/>
            <person name="McInerney M.J."/>
        </authorList>
    </citation>
    <scope>NUCLEOTIDE SEQUENCE [LARGE SCALE GENOMIC DNA]</scope>
    <source>
        <strain evidence="2">ATCC 27890 / DSM 864 / NBRC 100397 / JF-1</strain>
    </source>
</reference>
<dbReference type="HOGENOM" id="CLU_1521874_0_0_2"/>
<dbReference type="EMBL" id="CP000254">
    <property type="protein sequence ID" value="ABD39814.1"/>
    <property type="molecule type" value="Genomic_DNA"/>
</dbReference>
<dbReference type="GeneID" id="3923492"/>
<evidence type="ECO:0000313" key="1">
    <source>
        <dbReference type="EMBL" id="ABD39814.1"/>
    </source>
</evidence>
<dbReference type="InParanoid" id="Q2FQD9"/>
<sequence length="176" mass="20104">MSFQDFVPDVWYMIAGRIAPPLCCTRPAPVHQVFKKALFEVFKKEGDIDEAVRLLQDILLHAPPEWMVFDQAGQLLNVIGWRNSYHKDWFEPDRKVHSFKPGRCGPHVAHAYALMQAAVDDEALGLVSRIISEGEQDSDDVHMARLIRASICICQGRIEEGEEELRMLSSSEKYYS</sequence>
<dbReference type="RefSeq" id="WP_011447111.1">
    <property type="nucleotide sequence ID" value="NC_007796.1"/>
</dbReference>
<evidence type="ECO:0000313" key="2">
    <source>
        <dbReference type="Proteomes" id="UP000001941"/>
    </source>
</evidence>
<dbReference type="EnsemblBacteria" id="ABD39814">
    <property type="protein sequence ID" value="ABD39814"/>
    <property type="gene ID" value="Mhun_0036"/>
</dbReference>
<dbReference type="KEGG" id="mhu:Mhun_0036"/>
<accession>Q2FQD9</accession>